<keyword evidence="1" id="KW-0433">Leucine-rich repeat</keyword>
<evidence type="ECO:0000313" key="11">
    <source>
        <dbReference type="Proteomes" id="UP001281410"/>
    </source>
</evidence>
<gene>
    <name evidence="10" type="ORF">Dsin_013915</name>
</gene>
<keyword evidence="5" id="KW-0067">ATP-binding</keyword>
<feature type="domain" description="NB-ARC" evidence="6">
    <location>
        <begin position="180"/>
        <end position="349"/>
    </location>
</feature>
<proteinExistence type="predicted"/>
<dbReference type="PANTHER" id="PTHR36766:SF45">
    <property type="entry name" value="NB-ARC DOMAIN-CONTAINING PROTEIN"/>
    <property type="match status" value="1"/>
</dbReference>
<dbReference type="PRINTS" id="PR00364">
    <property type="entry name" value="DISEASERSIST"/>
</dbReference>
<dbReference type="Proteomes" id="UP001281410">
    <property type="component" value="Unassembled WGS sequence"/>
</dbReference>
<feature type="domain" description="R13L1/DRL21-like LRR repeat region" evidence="9">
    <location>
        <begin position="688"/>
        <end position="813"/>
    </location>
</feature>
<dbReference type="Pfam" id="PF18052">
    <property type="entry name" value="Rx_N"/>
    <property type="match status" value="1"/>
</dbReference>
<dbReference type="InterPro" id="IPR002182">
    <property type="entry name" value="NB-ARC"/>
</dbReference>
<evidence type="ECO:0000256" key="5">
    <source>
        <dbReference type="ARBA" id="ARBA00022840"/>
    </source>
</evidence>
<sequence>MAAETIVSMVLEQLTSIIVREVEQEVRLVVGVKKEIIKLTNNFRAIQVVLVDAEQRQVKEAAVGVWLDMLKDASYDMDDVLDEWNTAILKLQIEGVENVQIPKKKVRFVFSSPCICFRQVALRHDIGVKIKEINENLDSIAEEKDKYNLNANRSIEEPQRLKTTSFIEVSEIHGRDEEKNILVKKLLSESKQERANLPVISIVGFGGIGKTTLAQLAYNDALIRAKFDHRIWVCVSDPFDEVRIARAIIEGLRGQATNLVEFQSLLECIRDTIVNKKFLLILDDVWIEKDDKWGPLYNSLNNGLHSESKVLITTRKEIVARMMKSTDVINIGVLSLDESWSLFTQLAFWDRSHEECEELENIGREIVGKCKGLPLAIKTTGSLLGFKKTRDQWQRILDSEMWKLKELEKDLFPPLLLSYNDLSSMVKRCFSYCAIFPKDYVMKKDELIKLWMAQGYLNLEHDEEIEIIGGEYFNTLALHSFFQEFKKDGNGNIYECKMHDIVHDFAQFLVKNECFSKEIYGGEKASLDVSCEKARHSMLILKSSSNVNIYSVQKLRSLLIEGTSSFPPDLFKHMTCLRSLKLNRSWDNKIPSEIGKLVHLRYLNMSGLGFKELPETLCCLYNLQTLDICHCDFLLKLPQGMGKLINLRHLMNNGALKLRYMPKGIEKLVCLRRLDRFVAGGGPNGMGLECLKNMNKLRGELRLDGLSKVVDETEAKNAQLMNKKNLVHLQLWFHGSSRIEECNKDSAVLEALQPPPKLEFFWIDGYRSIILSPHWIVSLIHLKVVHLRRCNNCEYLPALGKLPRLEYLKIWNMNSLKRVGNEFLGMENIDTSSSSSPSLIAFPKLKTLIIYGMENWEEWEYKITGDITIMPSLSELEMFNCLKLKSLPDHLLHATTLNQLSIDGCVSLEQLYKVEEGEKWSKISKKIETSNEEYITIENCP</sequence>
<dbReference type="AlphaFoldDB" id="A0AAE0ALV1"/>
<dbReference type="GO" id="GO:0005524">
    <property type="term" value="F:ATP binding"/>
    <property type="evidence" value="ECO:0007669"/>
    <property type="project" value="UniProtKB-KW"/>
</dbReference>
<dbReference type="InterPro" id="IPR042197">
    <property type="entry name" value="Apaf_helical"/>
</dbReference>
<dbReference type="FunFam" id="1.10.10.10:FF:000322">
    <property type="entry name" value="Probable disease resistance protein At1g63360"/>
    <property type="match status" value="1"/>
</dbReference>
<dbReference type="SUPFAM" id="SSF52540">
    <property type="entry name" value="P-loop containing nucleoside triphosphate hydrolases"/>
    <property type="match status" value="1"/>
</dbReference>
<dbReference type="GO" id="GO:0051707">
    <property type="term" value="P:response to other organism"/>
    <property type="evidence" value="ECO:0007669"/>
    <property type="project" value="UniProtKB-ARBA"/>
</dbReference>
<feature type="domain" description="Disease resistance N-terminal" evidence="7">
    <location>
        <begin position="6"/>
        <end position="100"/>
    </location>
</feature>
<evidence type="ECO:0000259" key="8">
    <source>
        <dbReference type="Pfam" id="PF23559"/>
    </source>
</evidence>
<dbReference type="GO" id="GO:0006952">
    <property type="term" value="P:defense response"/>
    <property type="evidence" value="ECO:0007669"/>
    <property type="project" value="UniProtKB-KW"/>
</dbReference>
<protein>
    <submittedName>
        <fullName evidence="10">Uncharacterized protein</fullName>
    </submittedName>
</protein>
<dbReference type="InterPro" id="IPR041118">
    <property type="entry name" value="Rx_N"/>
</dbReference>
<dbReference type="Pfam" id="PF25019">
    <property type="entry name" value="LRR_R13L1-DRL21"/>
    <property type="match status" value="1"/>
</dbReference>
<keyword evidence="4" id="KW-0611">Plant defense</keyword>
<organism evidence="10 11">
    <name type="scientific">Dipteronia sinensis</name>
    <dbReference type="NCBI Taxonomy" id="43782"/>
    <lineage>
        <taxon>Eukaryota</taxon>
        <taxon>Viridiplantae</taxon>
        <taxon>Streptophyta</taxon>
        <taxon>Embryophyta</taxon>
        <taxon>Tracheophyta</taxon>
        <taxon>Spermatophyta</taxon>
        <taxon>Magnoliopsida</taxon>
        <taxon>eudicotyledons</taxon>
        <taxon>Gunneridae</taxon>
        <taxon>Pentapetalae</taxon>
        <taxon>rosids</taxon>
        <taxon>malvids</taxon>
        <taxon>Sapindales</taxon>
        <taxon>Sapindaceae</taxon>
        <taxon>Hippocastanoideae</taxon>
        <taxon>Acereae</taxon>
        <taxon>Dipteronia</taxon>
    </lineage>
</organism>
<dbReference type="EMBL" id="JANJYJ010000004">
    <property type="protein sequence ID" value="KAK3219945.1"/>
    <property type="molecule type" value="Genomic_DNA"/>
</dbReference>
<evidence type="ECO:0000259" key="7">
    <source>
        <dbReference type="Pfam" id="PF18052"/>
    </source>
</evidence>
<reference evidence="10" key="1">
    <citation type="journal article" date="2023" name="Plant J.">
        <title>Genome sequences and population genomics provide insights into the demographic history, inbreeding, and mutation load of two 'living fossil' tree species of Dipteronia.</title>
        <authorList>
            <person name="Feng Y."/>
            <person name="Comes H.P."/>
            <person name="Chen J."/>
            <person name="Zhu S."/>
            <person name="Lu R."/>
            <person name="Zhang X."/>
            <person name="Li P."/>
            <person name="Qiu J."/>
            <person name="Olsen K.M."/>
            <person name="Qiu Y."/>
        </authorList>
    </citation>
    <scope>NUCLEOTIDE SEQUENCE</scope>
    <source>
        <strain evidence="10">NBL</strain>
    </source>
</reference>
<dbReference type="InterPro" id="IPR027417">
    <property type="entry name" value="P-loop_NTPase"/>
</dbReference>
<keyword evidence="11" id="KW-1185">Reference proteome</keyword>
<dbReference type="InterPro" id="IPR032675">
    <property type="entry name" value="LRR_dom_sf"/>
</dbReference>
<comment type="caution">
    <text evidence="10">The sequence shown here is derived from an EMBL/GenBank/DDBJ whole genome shotgun (WGS) entry which is preliminary data.</text>
</comment>
<dbReference type="Pfam" id="PF23559">
    <property type="entry name" value="WHD_DRP"/>
    <property type="match status" value="1"/>
</dbReference>
<evidence type="ECO:0000259" key="6">
    <source>
        <dbReference type="Pfam" id="PF00931"/>
    </source>
</evidence>
<dbReference type="InterPro" id="IPR038005">
    <property type="entry name" value="RX-like_CC"/>
</dbReference>
<dbReference type="InterPro" id="IPR056789">
    <property type="entry name" value="LRR_R13L1-DRL21"/>
</dbReference>
<evidence type="ECO:0000256" key="4">
    <source>
        <dbReference type="ARBA" id="ARBA00022821"/>
    </source>
</evidence>
<dbReference type="GO" id="GO:0043531">
    <property type="term" value="F:ADP binding"/>
    <property type="evidence" value="ECO:0007669"/>
    <property type="project" value="InterPro"/>
</dbReference>
<dbReference type="Gene3D" id="1.20.5.4130">
    <property type="match status" value="1"/>
</dbReference>
<feature type="domain" description="Disease resistance protein winged helix" evidence="8">
    <location>
        <begin position="435"/>
        <end position="506"/>
    </location>
</feature>
<keyword evidence="3" id="KW-0547">Nucleotide-binding</keyword>
<dbReference type="InterPro" id="IPR036388">
    <property type="entry name" value="WH-like_DNA-bd_sf"/>
</dbReference>
<dbReference type="SUPFAM" id="SSF52058">
    <property type="entry name" value="L domain-like"/>
    <property type="match status" value="1"/>
</dbReference>
<dbReference type="Pfam" id="PF00931">
    <property type="entry name" value="NB-ARC"/>
    <property type="match status" value="1"/>
</dbReference>
<evidence type="ECO:0000256" key="3">
    <source>
        <dbReference type="ARBA" id="ARBA00022741"/>
    </source>
</evidence>
<evidence type="ECO:0000313" key="10">
    <source>
        <dbReference type="EMBL" id="KAK3219945.1"/>
    </source>
</evidence>
<evidence type="ECO:0000256" key="1">
    <source>
        <dbReference type="ARBA" id="ARBA00022614"/>
    </source>
</evidence>
<accession>A0AAE0ALV1</accession>
<dbReference type="InterPro" id="IPR058922">
    <property type="entry name" value="WHD_DRP"/>
</dbReference>
<dbReference type="CDD" id="cd14798">
    <property type="entry name" value="RX-CC_like"/>
    <property type="match status" value="1"/>
</dbReference>
<dbReference type="Gene3D" id="3.40.50.300">
    <property type="entry name" value="P-loop containing nucleotide triphosphate hydrolases"/>
    <property type="match status" value="1"/>
</dbReference>
<dbReference type="Gene3D" id="1.10.10.10">
    <property type="entry name" value="Winged helix-like DNA-binding domain superfamily/Winged helix DNA-binding domain"/>
    <property type="match status" value="1"/>
</dbReference>
<dbReference type="Gene3D" id="1.10.8.430">
    <property type="entry name" value="Helical domain of apoptotic protease-activating factors"/>
    <property type="match status" value="1"/>
</dbReference>
<keyword evidence="2" id="KW-0677">Repeat</keyword>
<name>A0AAE0ALV1_9ROSI</name>
<evidence type="ECO:0000259" key="9">
    <source>
        <dbReference type="Pfam" id="PF25019"/>
    </source>
</evidence>
<dbReference type="Gene3D" id="3.80.10.10">
    <property type="entry name" value="Ribonuclease Inhibitor"/>
    <property type="match status" value="1"/>
</dbReference>
<dbReference type="PANTHER" id="PTHR36766">
    <property type="entry name" value="PLANT BROAD-SPECTRUM MILDEW RESISTANCE PROTEIN RPW8"/>
    <property type="match status" value="1"/>
</dbReference>
<evidence type="ECO:0000256" key="2">
    <source>
        <dbReference type="ARBA" id="ARBA00022737"/>
    </source>
</evidence>